<dbReference type="AlphaFoldDB" id="A0A366ESN0"/>
<dbReference type="GO" id="GO:0016020">
    <property type="term" value="C:membrane"/>
    <property type="evidence" value="ECO:0007669"/>
    <property type="project" value="InterPro"/>
</dbReference>
<feature type="region of interest" description="Disordered" evidence="3">
    <location>
        <begin position="80"/>
        <end position="103"/>
    </location>
</feature>
<evidence type="ECO:0000313" key="5">
    <source>
        <dbReference type="Proteomes" id="UP000253529"/>
    </source>
</evidence>
<dbReference type="Pfam" id="PF04966">
    <property type="entry name" value="OprB"/>
    <property type="match status" value="1"/>
</dbReference>
<dbReference type="GO" id="GO:0008643">
    <property type="term" value="P:carbohydrate transport"/>
    <property type="evidence" value="ECO:0007669"/>
    <property type="project" value="InterPro"/>
</dbReference>
<evidence type="ECO:0000256" key="3">
    <source>
        <dbReference type="SAM" id="MobiDB-lite"/>
    </source>
</evidence>
<gene>
    <name evidence="4" type="ORF">DFR50_1396</name>
</gene>
<dbReference type="PANTHER" id="PTHR37944:SF1">
    <property type="entry name" value="PORIN B"/>
    <property type="match status" value="1"/>
</dbReference>
<evidence type="ECO:0000313" key="4">
    <source>
        <dbReference type="EMBL" id="RBP04529.1"/>
    </source>
</evidence>
<dbReference type="Proteomes" id="UP000253529">
    <property type="component" value="Unassembled WGS sequence"/>
</dbReference>
<feature type="signal peptide" evidence="2">
    <location>
        <begin position="1"/>
        <end position="35"/>
    </location>
</feature>
<organism evidence="4 5">
    <name type="scientific">Roseiarcus fermentans</name>
    <dbReference type="NCBI Taxonomy" id="1473586"/>
    <lineage>
        <taxon>Bacteria</taxon>
        <taxon>Pseudomonadati</taxon>
        <taxon>Pseudomonadota</taxon>
        <taxon>Alphaproteobacteria</taxon>
        <taxon>Hyphomicrobiales</taxon>
        <taxon>Roseiarcaceae</taxon>
        <taxon>Roseiarcus</taxon>
    </lineage>
</organism>
<evidence type="ECO:0000256" key="1">
    <source>
        <dbReference type="ARBA" id="ARBA00008769"/>
    </source>
</evidence>
<dbReference type="InterPro" id="IPR007049">
    <property type="entry name" value="Carb-sel_porin_OprB"/>
</dbReference>
<dbReference type="EMBL" id="QNRK01000039">
    <property type="protein sequence ID" value="RBP04529.1"/>
    <property type="molecule type" value="Genomic_DNA"/>
</dbReference>
<dbReference type="GO" id="GO:0015288">
    <property type="term" value="F:porin activity"/>
    <property type="evidence" value="ECO:0007669"/>
    <property type="project" value="InterPro"/>
</dbReference>
<keyword evidence="5" id="KW-1185">Reference proteome</keyword>
<feature type="chain" id="PRO_5016486716" evidence="2">
    <location>
        <begin position="36"/>
        <end position="538"/>
    </location>
</feature>
<dbReference type="Gene3D" id="2.40.160.180">
    <property type="entry name" value="Carbohydrate-selective porin OprB"/>
    <property type="match status" value="1"/>
</dbReference>
<proteinExistence type="inferred from homology"/>
<protein>
    <submittedName>
        <fullName evidence="4">OprB family porin</fullName>
    </submittedName>
</protein>
<accession>A0A366ESN0</accession>
<reference evidence="4 5" key="1">
    <citation type="submission" date="2018-06" db="EMBL/GenBank/DDBJ databases">
        <title>Genomic Encyclopedia of Type Strains, Phase IV (KMG-IV): sequencing the most valuable type-strain genomes for metagenomic binning, comparative biology and taxonomic classification.</title>
        <authorList>
            <person name="Goeker M."/>
        </authorList>
    </citation>
    <scope>NUCLEOTIDE SEQUENCE [LARGE SCALE GENOMIC DNA]</scope>
    <source>
        <strain evidence="4 5">DSM 24875</strain>
    </source>
</reference>
<sequence>MFLLRRQMSGARPSSVSRAAAALFPVFAAAFLASAAEAAPAADATPGSASTLPATGIPAADASASLPVLPALSAEAAPDRRFRAQASEATATPSAPAASPGPWGVLSGDWQNADLLGDLGGLRPALGKYGISVQLSEEAETFGNLTGGVRQGFEVNGVTTAQVQLDTKPLFGLPGGIVSVSGFHIWGGALSPSNLMNLQTVSGLEAFASIRLWELWWQQNFGPRFDVKVGEQSLDNEFMMSQNAGYFLNSVMGWPMLPSANLTGGGPAYPLAGLGVRARGRPTDAVTIMAGVFNGSPIPLNSPNTPLSNPNGVSFPLNTGVLAIAELQYTVPAADSSGKTPADGPLPGTYKIGAWWDSEDFNSQQSDNMGVPLADPASDGVPAKKQGNYSIYAAADQMIWRAGDPNRSVSAFLRAEMTTLQDRNPIGFAINGGLTLHDPLPGRDNDVFGLGFGVARVSAGASNYDRQMQVFQPTVYTPVRGAETFLEATYQAQILPAWQVQPDVQYIVNPGAGLANPDAPNQTIKNELVIGLRTTITF</sequence>
<comment type="similarity">
    <text evidence="1 2">Belongs to the OprB family.</text>
</comment>
<keyword evidence="2" id="KW-0732">Signal</keyword>
<comment type="caution">
    <text evidence="4">The sequence shown here is derived from an EMBL/GenBank/DDBJ whole genome shotgun (WGS) entry which is preliminary data.</text>
</comment>
<dbReference type="InterPro" id="IPR052932">
    <property type="entry name" value="OprB_Porin"/>
</dbReference>
<dbReference type="InterPro" id="IPR038673">
    <property type="entry name" value="OprB_sf"/>
</dbReference>
<evidence type="ECO:0000256" key="2">
    <source>
        <dbReference type="RuleBase" id="RU363072"/>
    </source>
</evidence>
<name>A0A366ESN0_9HYPH</name>
<dbReference type="PANTHER" id="PTHR37944">
    <property type="entry name" value="PORIN B"/>
    <property type="match status" value="1"/>
</dbReference>
<feature type="compositionally biased region" description="Low complexity" evidence="3">
    <location>
        <begin position="84"/>
        <end position="100"/>
    </location>
</feature>